<evidence type="ECO:0000313" key="17">
    <source>
        <dbReference type="EMBL" id="CAF0754639.1"/>
    </source>
</evidence>
<sequence length="428" mass="49592">MARVRCCTDLDKTVLTQNFDKRFWMTVNSDEDWNFYWASVTTVRAIFNPSNDHPRLTDNQVINHFPNHYELTRKDLMVKNIKRYRRELEKDGNLLAEKDDYGSYKYLDFIPVTYMMPADYNLFADDFRRDPNHTWIMKPAGRAQGKGIFLINKMSQIKKWSRDGKSVPSAAQPRETYVISKYIDNPLLIGGKKFDLRLYVLVTSFKPLKCYLYRLGFGRFCTVKYIPSTNDIDNMFVHLTNVSYQKQSEDYNSIHGGKWSIDNLRLYLEGTRGKKLTDRLFDEISWIIVHSLRAAAAVITSDRHCFECYGYDIIIDDNLKPWLIEVNASPSLTSTTANDRIMKFKLINDILNIVVPNGDIPDIRTKFSNISSSPEALGNFDVLYDEDQASCELNDKDFREQKARGGIVPLISKTGMPFGKTKQSSAWR</sequence>
<evidence type="ECO:0000256" key="2">
    <source>
        <dbReference type="ARBA" id="ARBA00006118"/>
    </source>
</evidence>
<evidence type="ECO:0000256" key="10">
    <source>
        <dbReference type="ARBA" id="ARBA00023273"/>
    </source>
</evidence>
<evidence type="ECO:0000256" key="15">
    <source>
        <dbReference type="ARBA" id="ARBA00080021"/>
    </source>
</evidence>
<dbReference type="InterPro" id="IPR004344">
    <property type="entry name" value="TTL/TTLL_fam"/>
</dbReference>
<keyword evidence="5" id="KW-0493">Microtubule</keyword>
<comment type="catalytic activity">
    <reaction evidence="11">
        <text>(L-glutamyl)(n)-gamma-L-glutamyl-L-glutamyl-[protein] + L-glutamate + ATP = (L-glutamyl)(n+1)-gamma-L-glutamyl-L-glutamyl-[protein] + ADP + phosphate + H(+)</text>
        <dbReference type="Rhea" id="RHEA:60148"/>
        <dbReference type="Rhea" id="RHEA-COMP:15519"/>
        <dbReference type="Rhea" id="RHEA-COMP:15675"/>
        <dbReference type="ChEBI" id="CHEBI:15378"/>
        <dbReference type="ChEBI" id="CHEBI:29985"/>
        <dbReference type="ChEBI" id="CHEBI:30616"/>
        <dbReference type="ChEBI" id="CHEBI:43474"/>
        <dbReference type="ChEBI" id="CHEBI:143623"/>
        <dbReference type="ChEBI" id="CHEBI:456216"/>
    </reaction>
    <physiologicalReaction direction="left-to-right" evidence="11">
        <dbReference type="Rhea" id="RHEA:60149"/>
    </physiologicalReaction>
</comment>
<keyword evidence="4" id="KW-0436">Ligase</keyword>
<dbReference type="FunFam" id="3.30.470.20:FF:000033">
    <property type="entry name" value="Probable tubulin polyglutamylase TTLL1"/>
    <property type="match status" value="1"/>
</dbReference>
<comment type="subcellular location">
    <subcellularLocation>
        <location evidence="1">Cytoplasm</location>
        <location evidence="1">Cytoskeleton</location>
        <location evidence="1">Cilium basal body</location>
    </subcellularLocation>
</comment>
<dbReference type="Proteomes" id="UP000663852">
    <property type="component" value="Unassembled WGS sequence"/>
</dbReference>
<evidence type="ECO:0000313" key="20">
    <source>
        <dbReference type="Proteomes" id="UP000663852"/>
    </source>
</evidence>
<evidence type="ECO:0000256" key="6">
    <source>
        <dbReference type="ARBA" id="ARBA00022741"/>
    </source>
</evidence>
<accession>A0A813PGG1</accession>
<keyword evidence="7" id="KW-0067">ATP-binding</keyword>
<reference evidence="17" key="1">
    <citation type="submission" date="2021-02" db="EMBL/GenBank/DDBJ databases">
        <authorList>
            <person name="Nowell W R."/>
        </authorList>
    </citation>
    <scope>NUCLEOTIDE SEQUENCE</scope>
</reference>
<evidence type="ECO:0000256" key="3">
    <source>
        <dbReference type="ARBA" id="ARBA00022490"/>
    </source>
</evidence>
<evidence type="ECO:0000256" key="7">
    <source>
        <dbReference type="ARBA" id="ARBA00022840"/>
    </source>
</evidence>
<evidence type="ECO:0000256" key="11">
    <source>
        <dbReference type="ARBA" id="ARBA00052959"/>
    </source>
</evidence>
<dbReference type="GO" id="GO:0070740">
    <property type="term" value="F:tubulin-glutamic acid ligase activity"/>
    <property type="evidence" value="ECO:0007669"/>
    <property type="project" value="TreeGrafter"/>
</dbReference>
<dbReference type="Proteomes" id="UP000663828">
    <property type="component" value="Unassembled WGS sequence"/>
</dbReference>
<keyword evidence="8" id="KW-0969">Cilium</keyword>
<dbReference type="GO" id="GO:0005524">
    <property type="term" value="F:ATP binding"/>
    <property type="evidence" value="ECO:0007669"/>
    <property type="project" value="UniProtKB-KW"/>
</dbReference>
<comment type="subunit">
    <text evidence="12">Part of the neuronal tubulin polyglutamylase complex which contains TPGS1, TPGS2, TTLL1, LRRC49 and NICN1. Interacts with PCM1, CSTPP1 and LRRC49.</text>
</comment>
<organism evidence="17 20">
    <name type="scientific">Adineta ricciae</name>
    <name type="common">Rotifer</name>
    <dbReference type="NCBI Taxonomy" id="249248"/>
    <lineage>
        <taxon>Eukaryota</taxon>
        <taxon>Metazoa</taxon>
        <taxon>Spiralia</taxon>
        <taxon>Gnathifera</taxon>
        <taxon>Rotifera</taxon>
        <taxon>Eurotatoria</taxon>
        <taxon>Bdelloidea</taxon>
        <taxon>Adinetida</taxon>
        <taxon>Adinetidae</taxon>
        <taxon>Adineta</taxon>
    </lineage>
</organism>
<protein>
    <recommendedName>
        <fullName evidence="13">Polyglutamylase complex subunit TTLL1</fullName>
    </recommendedName>
    <alternativeName>
        <fullName evidence="14">Tubulin polyglutamylase TTLL1</fullName>
    </alternativeName>
    <alternativeName>
        <fullName evidence="16">Tubulin polyglutamylase complex subunit 3</fullName>
    </alternativeName>
    <alternativeName>
        <fullName evidence="15">Tubulin--tyrosine ligase-like protein 1</fullName>
    </alternativeName>
</protein>
<comment type="caution">
    <text evidence="17">The sequence shown here is derived from an EMBL/GenBank/DDBJ whole genome shotgun (WGS) entry which is preliminary data.</text>
</comment>
<dbReference type="Gene3D" id="3.30.470.20">
    <property type="entry name" value="ATP-grasp fold, B domain"/>
    <property type="match status" value="1"/>
</dbReference>
<evidence type="ECO:0000256" key="12">
    <source>
        <dbReference type="ARBA" id="ARBA00062645"/>
    </source>
</evidence>
<name>A0A813PGG1_ADIRI</name>
<dbReference type="AlphaFoldDB" id="A0A813PGG1"/>
<dbReference type="EMBL" id="CAJNOR010000222">
    <property type="protein sequence ID" value="CAF0845466.1"/>
    <property type="molecule type" value="Genomic_DNA"/>
</dbReference>
<dbReference type="GO" id="GO:0036064">
    <property type="term" value="C:ciliary basal body"/>
    <property type="evidence" value="ECO:0007669"/>
    <property type="project" value="TreeGrafter"/>
</dbReference>
<evidence type="ECO:0000256" key="14">
    <source>
        <dbReference type="ARBA" id="ARBA00075351"/>
    </source>
</evidence>
<dbReference type="GO" id="GO:0000226">
    <property type="term" value="P:microtubule cytoskeleton organization"/>
    <property type="evidence" value="ECO:0007669"/>
    <property type="project" value="TreeGrafter"/>
</dbReference>
<gene>
    <name evidence="17" type="ORF">EDS130_LOCUS2477</name>
    <name evidence="18" type="ORF">XAT740_LOCUS5199</name>
</gene>
<evidence type="ECO:0000256" key="13">
    <source>
        <dbReference type="ARBA" id="ARBA00074800"/>
    </source>
</evidence>
<evidence type="ECO:0000313" key="18">
    <source>
        <dbReference type="EMBL" id="CAF0845466.1"/>
    </source>
</evidence>
<proteinExistence type="inferred from homology"/>
<dbReference type="GO" id="GO:0015631">
    <property type="term" value="F:tubulin binding"/>
    <property type="evidence" value="ECO:0007669"/>
    <property type="project" value="TreeGrafter"/>
</dbReference>
<dbReference type="EMBL" id="CAJNOJ010000006">
    <property type="protein sequence ID" value="CAF0754639.1"/>
    <property type="molecule type" value="Genomic_DNA"/>
</dbReference>
<comment type="similarity">
    <text evidence="2">Belongs to the tubulin polyglutamylase family.</text>
</comment>
<evidence type="ECO:0000256" key="5">
    <source>
        <dbReference type="ARBA" id="ARBA00022701"/>
    </source>
</evidence>
<dbReference type="PANTHER" id="PTHR12241">
    <property type="entry name" value="TUBULIN POLYGLUTAMYLASE"/>
    <property type="match status" value="1"/>
</dbReference>
<evidence type="ECO:0000256" key="8">
    <source>
        <dbReference type="ARBA" id="ARBA00023069"/>
    </source>
</evidence>
<dbReference type="Pfam" id="PF03133">
    <property type="entry name" value="TTL"/>
    <property type="match status" value="1"/>
</dbReference>
<keyword evidence="3" id="KW-0963">Cytoplasm</keyword>
<dbReference type="PANTHER" id="PTHR12241:SF31">
    <property type="entry name" value="POLYGLUTAMYLASE COMPLEX SUBUNIT TTLL1"/>
    <property type="match status" value="1"/>
</dbReference>
<evidence type="ECO:0000256" key="1">
    <source>
        <dbReference type="ARBA" id="ARBA00004120"/>
    </source>
</evidence>
<keyword evidence="10" id="KW-0966">Cell projection</keyword>
<dbReference type="SUPFAM" id="SSF56059">
    <property type="entry name" value="Glutathione synthetase ATP-binding domain-like"/>
    <property type="match status" value="1"/>
</dbReference>
<dbReference type="PROSITE" id="PS51221">
    <property type="entry name" value="TTL"/>
    <property type="match status" value="1"/>
</dbReference>
<dbReference type="GO" id="GO:0005874">
    <property type="term" value="C:microtubule"/>
    <property type="evidence" value="ECO:0007669"/>
    <property type="project" value="UniProtKB-KW"/>
</dbReference>
<keyword evidence="19" id="KW-1185">Reference proteome</keyword>
<dbReference type="OrthoDB" id="202825at2759"/>
<keyword evidence="9" id="KW-0206">Cytoskeleton</keyword>
<evidence type="ECO:0000313" key="19">
    <source>
        <dbReference type="Proteomes" id="UP000663828"/>
    </source>
</evidence>
<evidence type="ECO:0000256" key="16">
    <source>
        <dbReference type="ARBA" id="ARBA00083073"/>
    </source>
</evidence>
<keyword evidence="6" id="KW-0547">Nucleotide-binding</keyword>
<evidence type="ECO:0000256" key="4">
    <source>
        <dbReference type="ARBA" id="ARBA00022598"/>
    </source>
</evidence>
<evidence type="ECO:0000256" key="9">
    <source>
        <dbReference type="ARBA" id="ARBA00023212"/>
    </source>
</evidence>